<evidence type="ECO:0000313" key="1">
    <source>
        <dbReference type="EMBL" id="NSG30252.1"/>
    </source>
</evidence>
<keyword evidence="2" id="KW-1185">Reference proteome</keyword>
<reference evidence="1 2" key="1">
    <citation type="journal article" date="2020" name="Cell Host Microbe">
        <title>Functional and Genomic Variation between Human-Derived Isolates of Lachnospiraceae Reveals Inter- and Intra-Species Diversity.</title>
        <authorList>
            <person name="Sorbara M.T."/>
            <person name="Littmann E.R."/>
            <person name="Fontana E."/>
            <person name="Moody T.U."/>
            <person name="Kohout C.E."/>
            <person name="Gjonbalaj M."/>
            <person name="Eaton V."/>
            <person name="Seok R."/>
            <person name="Leiner I.M."/>
            <person name="Pamer E.G."/>
        </authorList>
    </citation>
    <scope>NUCLEOTIDE SEQUENCE [LARGE SCALE GENOMIC DNA]</scope>
    <source>
        <strain evidence="1 2">MSK.14.16</strain>
    </source>
</reference>
<protein>
    <submittedName>
        <fullName evidence="1">Uncharacterized protein</fullName>
    </submittedName>
</protein>
<accession>A0ABX2GXI4</accession>
<evidence type="ECO:0000313" key="2">
    <source>
        <dbReference type="Proteomes" id="UP000821846"/>
    </source>
</evidence>
<dbReference type="RefSeq" id="WP_173866356.1">
    <property type="nucleotide sequence ID" value="NZ_JAAWUU010000024.1"/>
</dbReference>
<dbReference type="Proteomes" id="UP000821846">
    <property type="component" value="Unassembled WGS sequence"/>
</dbReference>
<organism evidence="1 2">
    <name type="scientific">Faecalicatena fissicatena</name>
    <dbReference type="NCBI Taxonomy" id="290055"/>
    <lineage>
        <taxon>Bacteria</taxon>
        <taxon>Bacillati</taxon>
        <taxon>Bacillota</taxon>
        <taxon>Clostridia</taxon>
        <taxon>Lachnospirales</taxon>
        <taxon>Lachnospiraceae</taxon>
        <taxon>Faecalicatena</taxon>
    </lineage>
</organism>
<sequence>MNAEKHSPASSVQITDYIKPELLAVALVLYFVGIGLKHSQTIPCEKEEKEE</sequence>
<gene>
    <name evidence="1" type="ORF">HFM93_08190</name>
</gene>
<name>A0ABX2GXI4_9FIRM</name>
<dbReference type="EMBL" id="JAAWUZ010000025">
    <property type="protein sequence ID" value="NSG30252.1"/>
    <property type="molecule type" value="Genomic_DNA"/>
</dbReference>
<proteinExistence type="predicted"/>
<comment type="caution">
    <text evidence="1">The sequence shown here is derived from an EMBL/GenBank/DDBJ whole genome shotgun (WGS) entry which is preliminary data.</text>
</comment>